<protein>
    <recommendedName>
        <fullName evidence="4">SGNH/GDSL hydrolase family protein</fullName>
    </recommendedName>
</protein>
<dbReference type="EMBL" id="JAGEVF010000006">
    <property type="protein sequence ID" value="MBO3116908.1"/>
    <property type="molecule type" value="Genomic_DNA"/>
</dbReference>
<dbReference type="InterPro" id="IPR036514">
    <property type="entry name" value="SGNH_hydro_sf"/>
</dbReference>
<organism evidence="2 3">
    <name type="scientific">Winogradskyella pelagia</name>
    <dbReference type="NCBI Taxonomy" id="2819984"/>
    <lineage>
        <taxon>Bacteria</taxon>
        <taxon>Pseudomonadati</taxon>
        <taxon>Bacteroidota</taxon>
        <taxon>Flavobacteriia</taxon>
        <taxon>Flavobacteriales</taxon>
        <taxon>Flavobacteriaceae</taxon>
        <taxon>Winogradskyella</taxon>
    </lineage>
</organism>
<feature type="transmembrane region" description="Helical" evidence="1">
    <location>
        <begin position="6"/>
        <end position="25"/>
    </location>
</feature>
<keyword evidence="1" id="KW-0472">Membrane</keyword>
<evidence type="ECO:0000256" key="1">
    <source>
        <dbReference type="SAM" id="Phobius"/>
    </source>
</evidence>
<evidence type="ECO:0008006" key="4">
    <source>
        <dbReference type="Google" id="ProtNLM"/>
    </source>
</evidence>
<evidence type="ECO:0000313" key="3">
    <source>
        <dbReference type="Proteomes" id="UP000676776"/>
    </source>
</evidence>
<accession>A0ABS3T2D1</accession>
<proteinExistence type="predicted"/>
<dbReference type="RefSeq" id="WP_208154271.1">
    <property type="nucleotide sequence ID" value="NZ_JAGEVF010000006.1"/>
</dbReference>
<dbReference type="SUPFAM" id="SSF52266">
    <property type="entry name" value="SGNH hydrolase"/>
    <property type="match status" value="1"/>
</dbReference>
<keyword evidence="3" id="KW-1185">Reference proteome</keyword>
<sequence>MKSVIIKIIPYLVLFVILNVICYHYSDFYKQEHKYVQRIDDTIDNQSETIFLGDSHVETIKLLNLSDNVGNLAFGADGVYEMYIKVLIMLEKNKNLKQVFIATEPQMFNNTGSSNSTFLGRYLLKIDDSLNVYNKSKLNLLTDRVPLFNDGYIGFALNSLYENFKTSTSQKEKLWYSLTDNQRKEIAVATGISDHRNLMGNESFLEAYRALVSLCKQNNIKIIGVRFPVNENYINQCAEHDLKRVNNFLDALNLDAYLDYSTRISNPKYFADEDHLNKQGVAQLAQIIYKDTKIKITK</sequence>
<keyword evidence="1" id="KW-0812">Transmembrane</keyword>
<dbReference type="Gene3D" id="3.40.50.1110">
    <property type="entry name" value="SGNH hydrolase"/>
    <property type="match status" value="1"/>
</dbReference>
<keyword evidence="1" id="KW-1133">Transmembrane helix</keyword>
<comment type="caution">
    <text evidence="2">The sequence shown here is derived from an EMBL/GenBank/DDBJ whole genome shotgun (WGS) entry which is preliminary data.</text>
</comment>
<name>A0ABS3T2D1_9FLAO</name>
<gene>
    <name evidence="2" type="ORF">J4050_09125</name>
</gene>
<dbReference type="Proteomes" id="UP000676776">
    <property type="component" value="Unassembled WGS sequence"/>
</dbReference>
<reference evidence="2 3" key="1">
    <citation type="submission" date="2021-03" db="EMBL/GenBank/DDBJ databases">
        <title>Winogradskyella sp. nov., isolated from costal sediment.</title>
        <authorList>
            <person name="Gao C."/>
        </authorList>
    </citation>
    <scope>NUCLEOTIDE SEQUENCE [LARGE SCALE GENOMIC DNA]</scope>
    <source>
        <strain evidence="2 3">DF17</strain>
    </source>
</reference>
<evidence type="ECO:0000313" key="2">
    <source>
        <dbReference type="EMBL" id="MBO3116908.1"/>
    </source>
</evidence>